<proteinExistence type="predicted"/>
<sequence length="416" mass="46246">MAVDTLLLAVLANRSKYKALASAVPKETLGAQTGWLLDAYGKFFEQNKKKERVDFDVLATMVRLKLDETAAGPALALVEAARNSRASEEQEKLVIAELYERRLSGLAASLVNRYEDGDDVDISYELYRVAMETRKLLGTATDSLFKEPDIHEILAEQASDTGLKFPLLCLQEHVKGLLPPVNVALCAGVDSGKTSFIARTVVHWAPQCAKLFPGRPILWLSNEGVVREIWPRVYAAALNKNSLKMAELTRDQLYAQYEAAMGGDRSILKLLDIHGWSMGQVAGLVEELNPCVVILDMVANVRCSKPVTARHEMMETNLQEWREMQALHNFIGFSTIQLSADGLNQLYPAMHHLKDTKIGAQGTLDVQIMMGRLDDPQQQGLRGFSTPKNKRKKVGKPGNFNAQVFFTPDTCHYEDA</sequence>
<dbReference type="InterPro" id="IPR027417">
    <property type="entry name" value="P-loop_NTPase"/>
</dbReference>
<dbReference type="SUPFAM" id="SSF52540">
    <property type="entry name" value="P-loop containing nucleoside triphosphate hydrolases"/>
    <property type="match status" value="1"/>
</dbReference>
<evidence type="ECO:0000313" key="2">
    <source>
        <dbReference type="EMBL" id="URY99154.1"/>
    </source>
</evidence>
<accession>A0A9E7SB07</accession>
<dbReference type="EMBL" id="OL362270">
    <property type="protein sequence ID" value="URY99154.1"/>
    <property type="molecule type" value="Genomic_DNA"/>
</dbReference>
<reference evidence="2" key="1">
    <citation type="submission" date="2021-11" db="EMBL/GenBank/DDBJ databases">
        <title>The TAILOR 12: Case summaries of 12 patient that have undergone phage therapy for multidrug-resistant infections.</title>
        <authorList>
            <person name="Green S."/>
            <person name="Terwilliger A."/>
            <person name="Clark J."/>
            <person name="Salazar K."/>
            <person name="Maresso A."/>
        </authorList>
    </citation>
    <scope>NUCLEOTIDE SEQUENCE</scope>
</reference>
<dbReference type="GO" id="GO:0004386">
    <property type="term" value="F:helicase activity"/>
    <property type="evidence" value="ECO:0007669"/>
    <property type="project" value="UniProtKB-KW"/>
</dbReference>
<name>A0A9E7SB07_9CAUD</name>
<keyword evidence="3" id="KW-1185">Reference proteome</keyword>
<gene>
    <name evidence="2" type="ORF">6937_0023</name>
</gene>
<dbReference type="Gene3D" id="3.40.50.300">
    <property type="entry name" value="P-loop containing nucleotide triphosphate hydrolases"/>
    <property type="match status" value="1"/>
</dbReference>
<organism evidence="2 3">
    <name type="scientific">Klebsiella phage 6937</name>
    <dbReference type="NCBI Taxonomy" id="2912294"/>
    <lineage>
        <taxon>Viruses</taxon>
        <taxon>Duplodnaviria</taxon>
        <taxon>Heunggongvirae</taxon>
        <taxon>Uroviricota</taxon>
        <taxon>Caudoviricetes</taxon>
        <taxon>Autographivirales</taxon>
        <taxon>Autonotataviridae</taxon>
        <taxon>Melnykvirinae</taxon>
        <taxon>Cullenvirus</taxon>
        <taxon>Cullenvirus 6937</taxon>
    </lineage>
</organism>
<dbReference type="Proteomes" id="UP001055992">
    <property type="component" value="Segment"/>
</dbReference>
<keyword evidence="2" id="KW-0378">Hydrolase</keyword>
<keyword evidence="2" id="KW-0347">Helicase</keyword>
<keyword evidence="2" id="KW-0067">ATP-binding</keyword>
<evidence type="ECO:0000313" key="3">
    <source>
        <dbReference type="Proteomes" id="UP001055992"/>
    </source>
</evidence>
<keyword evidence="2" id="KW-0547">Nucleotide-binding</keyword>
<feature type="region of interest" description="Disordered" evidence="1">
    <location>
        <begin position="377"/>
        <end position="397"/>
    </location>
</feature>
<evidence type="ECO:0000256" key="1">
    <source>
        <dbReference type="SAM" id="MobiDB-lite"/>
    </source>
</evidence>
<protein>
    <submittedName>
        <fullName evidence="2">DNA helicase</fullName>
    </submittedName>
</protein>